<dbReference type="EMBL" id="SNWM01000001">
    <property type="protein sequence ID" value="TDO24905.1"/>
    <property type="molecule type" value="Genomic_DNA"/>
</dbReference>
<evidence type="ECO:0000313" key="2">
    <source>
        <dbReference type="Proteomes" id="UP000295499"/>
    </source>
</evidence>
<name>A0A4R6ISN5_9SPHI</name>
<evidence type="ECO:0000313" key="1">
    <source>
        <dbReference type="EMBL" id="TDO24905.1"/>
    </source>
</evidence>
<gene>
    <name evidence="1" type="ORF">CLV32_1200</name>
</gene>
<organism evidence="1 2">
    <name type="scientific">Pedobacter duraquae</name>
    <dbReference type="NCBI Taxonomy" id="425511"/>
    <lineage>
        <taxon>Bacteria</taxon>
        <taxon>Pseudomonadati</taxon>
        <taxon>Bacteroidota</taxon>
        <taxon>Sphingobacteriia</taxon>
        <taxon>Sphingobacteriales</taxon>
        <taxon>Sphingobacteriaceae</taxon>
        <taxon>Pedobacter</taxon>
    </lineage>
</organism>
<proteinExistence type="predicted"/>
<dbReference type="Proteomes" id="UP000295499">
    <property type="component" value="Unassembled WGS sequence"/>
</dbReference>
<dbReference type="AlphaFoldDB" id="A0A4R6ISN5"/>
<reference evidence="1 2" key="1">
    <citation type="submission" date="2019-03" db="EMBL/GenBank/DDBJ databases">
        <title>Genomic Encyclopedia of Archaeal and Bacterial Type Strains, Phase II (KMG-II): from individual species to whole genera.</title>
        <authorList>
            <person name="Goeker M."/>
        </authorList>
    </citation>
    <scope>NUCLEOTIDE SEQUENCE [LARGE SCALE GENOMIC DNA]</scope>
    <source>
        <strain evidence="1 2">DSM 19034</strain>
    </source>
</reference>
<sequence>MISSNLSRFFVYAGFEANKTYIAANLCVNKSRPWMHCNGRCYLAQKIKQTEEKEKKQERENQKSRYNEVLTAVLIIKPFSKNIALCSYPACRVQDPVKLSFAIFHPPQFV</sequence>
<accession>A0A4R6ISN5</accession>
<protein>
    <submittedName>
        <fullName evidence="1">Uncharacterized protein</fullName>
    </submittedName>
</protein>
<dbReference type="OrthoDB" id="980645at2"/>
<dbReference type="RefSeq" id="WP_133553290.1">
    <property type="nucleotide sequence ID" value="NZ_SNWM01000001.1"/>
</dbReference>
<comment type="caution">
    <text evidence="1">The sequence shown here is derived from an EMBL/GenBank/DDBJ whole genome shotgun (WGS) entry which is preliminary data.</text>
</comment>
<keyword evidence="2" id="KW-1185">Reference proteome</keyword>